<dbReference type="GO" id="GO:0031012">
    <property type="term" value="C:extracellular matrix"/>
    <property type="evidence" value="ECO:0007669"/>
    <property type="project" value="InterPro"/>
</dbReference>
<sequence length="300" mass="33706">MATIHLNRFFIGAFLLILFTAQLAVLVHSKNLHPAKWPSFQNLEGSRKGLTAKGIQNVKNYMRTFGYLNDNNDKRNDHRNDDQFDKSLEIAVKKFQRFYKLNVTGILDDGTISQMKTPRCGVADVHDLQTLGIVSHYAFFPGKPRWPLVSYEANILYYSLDVNNASGVSLEMMRYIATEAFSQWKQASNITFEESAQGKLPDLSLGFVQNDGPGNVMAFSYPPTNGTLRFDAAESWSTDIPPAKTDIDIIWAAMHEIGHLLGLDHSTDKNAIMYAYIDPGVNKRTLSQDDIDGIRALYSS</sequence>
<keyword evidence="10" id="KW-0732">Signal</keyword>
<feature type="binding site" evidence="8">
    <location>
        <position position="211"/>
    </location>
    <ligand>
        <name>Ca(2+)</name>
        <dbReference type="ChEBI" id="CHEBI:29108"/>
        <label>3</label>
    </ligand>
</feature>
<keyword evidence="6" id="KW-0482">Metalloprotease</keyword>
<evidence type="ECO:0000313" key="12">
    <source>
        <dbReference type="EMBL" id="KAJ7971106.1"/>
    </source>
</evidence>
<dbReference type="AlphaFoldDB" id="A0AAD7VC40"/>
<dbReference type="GO" id="GO:0006508">
    <property type="term" value="P:proteolysis"/>
    <property type="evidence" value="ECO:0007669"/>
    <property type="project" value="UniProtKB-KW"/>
</dbReference>
<dbReference type="KEGG" id="qsa:O6P43_009185"/>
<evidence type="ECO:0000256" key="8">
    <source>
        <dbReference type="PIRSR" id="PIRSR621190-2"/>
    </source>
</evidence>
<comment type="caution">
    <text evidence="12">The sequence shown here is derived from an EMBL/GenBank/DDBJ whole genome shotgun (WGS) entry which is preliminary data.</text>
</comment>
<evidence type="ECO:0000256" key="10">
    <source>
        <dbReference type="SAM" id="SignalP"/>
    </source>
</evidence>
<evidence type="ECO:0000259" key="11">
    <source>
        <dbReference type="SMART" id="SM00235"/>
    </source>
</evidence>
<dbReference type="SUPFAM" id="SSF55486">
    <property type="entry name" value="Metalloproteases ('zincins'), catalytic domain"/>
    <property type="match status" value="1"/>
</dbReference>
<keyword evidence="3 8" id="KW-0479">Metal-binding</keyword>
<name>A0AAD7VC40_QUISA</name>
<evidence type="ECO:0000256" key="7">
    <source>
        <dbReference type="PIRSR" id="PIRSR621190-1"/>
    </source>
</evidence>
<protein>
    <submittedName>
        <fullName evidence="12">Metalloendoproteinase</fullName>
    </submittedName>
</protein>
<dbReference type="SMART" id="SM00235">
    <property type="entry name" value="ZnMc"/>
    <property type="match status" value="1"/>
</dbReference>
<feature type="binding site" evidence="8">
    <location>
        <position position="202"/>
    </location>
    <ligand>
        <name>Ca(2+)</name>
        <dbReference type="ChEBI" id="CHEBI:29108"/>
        <label>2</label>
    </ligand>
</feature>
<evidence type="ECO:0000256" key="5">
    <source>
        <dbReference type="ARBA" id="ARBA00022833"/>
    </source>
</evidence>
<dbReference type="Gene3D" id="3.40.390.10">
    <property type="entry name" value="Collagenase (Catalytic Domain)"/>
    <property type="match status" value="1"/>
</dbReference>
<dbReference type="GO" id="GO:0030198">
    <property type="term" value="P:extracellular matrix organization"/>
    <property type="evidence" value="ECO:0007669"/>
    <property type="project" value="TreeGrafter"/>
</dbReference>
<keyword evidence="4" id="KW-0378">Hydrolase</keyword>
<dbReference type="GO" id="GO:0004222">
    <property type="term" value="F:metalloendopeptidase activity"/>
    <property type="evidence" value="ECO:0007669"/>
    <property type="project" value="InterPro"/>
</dbReference>
<keyword evidence="8" id="KW-0106">Calcium</keyword>
<keyword evidence="13" id="KW-1185">Reference proteome</keyword>
<dbReference type="InterPro" id="IPR006026">
    <property type="entry name" value="Peptidase_Metallo"/>
</dbReference>
<comment type="cofactor">
    <cofactor evidence="8">
        <name>Zn(2+)</name>
        <dbReference type="ChEBI" id="CHEBI:29105"/>
    </cofactor>
    <text evidence="8">Binds 2 Zn(2+) ions per subunit.</text>
</comment>
<proteinExistence type="inferred from homology"/>
<feature type="binding site" description="in inhibited form" evidence="8">
    <location>
        <position position="120"/>
    </location>
    <ligand>
        <name>Zn(2+)</name>
        <dbReference type="ChEBI" id="CHEBI:29105"/>
        <label>2</label>
        <note>catalytic</note>
    </ligand>
</feature>
<feature type="binding site" evidence="8">
    <location>
        <position position="234"/>
    </location>
    <ligand>
        <name>Ca(2+)</name>
        <dbReference type="ChEBI" id="CHEBI:29108"/>
        <label>3</label>
    </ligand>
</feature>
<evidence type="ECO:0000256" key="1">
    <source>
        <dbReference type="ARBA" id="ARBA00009614"/>
    </source>
</evidence>
<feature type="binding site" evidence="8">
    <location>
        <position position="234"/>
    </location>
    <ligand>
        <name>Ca(2+)</name>
        <dbReference type="ChEBI" id="CHEBI:29108"/>
        <label>1</label>
    </ligand>
</feature>
<feature type="binding site" evidence="8">
    <location>
        <position position="231"/>
    </location>
    <ligand>
        <name>Ca(2+)</name>
        <dbReference type="ChEBI" id="CHEBI:29108"/>
        <label>3</label>
    </ligand>
</feature>
<dbReference type="InterPro" id="IPR036365">
    <property type="entry name" value="PGBD-like_sf"/>
</dbReference>
<comment type="similarity">
    <text evidence="1">Belongs to the peptidase M10A family. Matrix metalloproteinases (MMPs) subfamily.</text>
</comment>
<feature type="short sequence motif" description="Cysteine switch" evidence="9">
    <location>
        <begin position="118"/>
        <end position="125"/>
    </location>
</feature>
<feature type="binding site" evidence="8">
    <location>
        <position position="273"/>
    </location>
    <ligand>
        <name>Zn(2+)</name>
        <dbReference type="ChEBI" id="CHEBI:29105"/>
        <label>2</label>
        <note>catalytic</note>
    </ligand>
</feature>
<keyword evidence="2" id="KW-0645">Protease</keyword>
<feature type="binding site" evidence="8">
    <location>
        <position position="259"/>
    </location>
    <ligand>
        <name>Zn(2+)</name>
        <dbReference type="ChEBI" id="CHEBI:29105"/>
        <label>2</label>
        <note>catalytic</note>
    </ligand>
</feature>
<evidence type="ECO:0000256" key="3">
    <source>
        <dbReference type="ARBA" id="ARBA00022723"/>
    </source>
</evidence>
<feature type="binding site" evidence="8">
    <location>
        <position position="161"/>
    </location>
    <ligand>
        <name>Ca(2+)</name>
        <dbReference type="ChEBI" id="CHEBI:29108"/>
        <label>1</label>
    </ligand>
</feature>
<dbReference type="GO" id="GO:0008270">
    <property type="term" value="F:zinc ion binding"/>
    <property type="evidence" value="ECO:0007669"/>
    <property type="project" value="InterPro"/>
</dbReference>
<comment type="cofactor">
    <cofactor evidence="8">
        <name>Ca(2+)</name>
        <dbReference type="ChEBI" id="CHEBI:29108"/>
    </cofactor>
    <text evidence="8">Can bind about 5 Ca(2+) ions per subunit.</text>
</comment>
<dbReference type="InterPro" id="IPR002477">
    <property type="entry name" value="Peptidoglycan-bd-like"/>
</dbReference>
<dbReference type="GO" id="GO:0030574">
    <property type="term" value="P:collagen catabolic process"/>
    <property type="evidence" value="ECO:0007669"/>
    <property type="project" value="TreeGrafter"/>
</dbReference>
<feature type="binding site" evidence="8">
    <location>
        <position position="212"/>
    </location>
    <ligand>
        <name>Ca(2+)</name>
        <dbReference type="ChEBI" id="CHEBI:29108"/>
        <label>3</label>
    </ligand>
</feature>
<feature type="binding site" evidence="8">
    <location>
        <position position="265"/>
    </location>
    <ligand>
        <name>Zn(2+)</name>
        <dbReference type="ChEBI" id="CHEBI:29105"/>
        <label>2</label>
        <note>catalytic</note>
    </ligand>
</feature>
<evidence type="ECO:0000256" key="9">
    <source>
        <dbReference type="PIRSR" id="PIRSR621190-5"/>
    </source>
</evidence>
<evidence type="ECO:0000256" key="4">
    <source>
        <dbReference type="ARBA" id="ARBA00022801"/>
    </source>
</evidence>
<evidence type="ECO:0000256" key="6">
    <source>
        <dbReference type="ARBA" id="ARBA00023049"/>
    </source>
</evidence>
<dbReference type="PRINTS" id="PR00138">
    <property type="entry name" value="MATRIXIN"/>
</dbReference>
<dbReference type="SUPFAM" id="SSF47090">
    <property type="entry name" value="PGBD-like"/>
    <property type="match status" value="1"/>
</dbReference>
<dbReference type="Proteomes" id="UP001163823">
    <property type="component" value="Chromosome 4"/>
</dbReference>
<feature type="chain" id="PRO_5042182979" evidence="10">
    <location>
        <begin position="30"/>
        <end position="300"/>
    </location>
</feature>
<feature type="domain" description="Peptidase metallopeptidase" evidence="11">
    <location>
        <begin position="142"/>
        <end position="300"/>
    </location>
</feature>
<keyword evidence="5 8" id="KW-0862">Zinc</keyword>
<evidence type="ECO:0000256" key="2">
    <source>
        <dbReference type="ARBA" id="ARBA00022670"/>
    </source>
</evidence>
<dbReference type="InterPro" id="IPR001818">
    <property type="entry name" value="Pept_M10_metallopeptidase"/>
</dbReference>
<gene>
    <name evidence="12" type="ORF">O6P43_009185</name>
</gene>
<dbReference type="PANTHER" id="PTHR10201">
    <property type="entry name" value="MATRIX METALLOPROTEINASE"/>
    <property type="match status" value="1"/>
</dbReference>
<accession>A0AAD7VC40</accession>
<reference evidence="12" key="1">
    <citation type="journal article" date="2023" name="Science">
        <title>Elucidation of the pathway for biosynthesis of saponin adjuvants from the soapbark tree.</title>
        <authorList>
            <person name="Reed J."/>
            <person name="Orme A."/>
            <person name="El-Demerdash A."/>
            <person name="Owen C."/>
            <person name="Martin L.B.B."/>
            <person name="Misra R.C."/>
            <person name="Kikuchi S."/>
            <person name="Rejzek M."/>
            <person name="Martin A.C."/>
            <person name="Harkess A."/>
            <person name="Leebens-Mack J."/>
            <person name="Louveau T."/>
            <person name="Stephenson M.J."/>
            <person name="Osbourn A."/>
        </authorList>
    </citation>
    <scope>NUCLEOTIDE SEQUENCE</scope>
    <source>
        <strain evidence="12">S10</strain>
    </source>
</reference>
<dbReference type="InterPro" id="IPR021190">
    <property type="entry name" value="Pept_M10A"/>
</dbReference>
<dbReference type="InterPro" id="IPR024079">
    <property type="entry name" value="MetalloPept_cat_dom_sf"/>
</dbReference>
<dbReference type="EMBL" id="JARAOO010000004">
    <property type="protein sequence ID" value="KAJ7971106.1"/>
    <property type="molecule type" value="Genomic_DNA"/>
</dbReference>
<feature type="active site" evidence="7">
    <location>
        <position position="256"/>
    </location>
</feature>
<feature type="signal peptide" evidence="10">
    <location>
        <begin position="1"/>
        <end position="29"/>
    </location>
</feature>
<feature type="binding site" evidence="8">
    <location>
        <position position="255"/>
    </location>
    <ligand>
        <name>Zn(2+)</name>
        <dbReference type="ChEBI" id="CHEBI:29105"/>
        <label>2</label>
        <note>catalytic</note>
    </ligand>
</feature>
<evidence type="ECO:0000313" key="13">
    <source>
        <dbReference type="Proteomes" id="UP001163823"/>
    </source>
</evidence>
<dbReference type="Pfam" id="PF00413">
    <property type="entry name" value="Peptidase_M10"/>
    <property type="match status" value="1"/>
</dbReference>
<dbReference type="Pfam" id="PF01471">
    <property type="entry name" value="PG_binding_1"/>
    <property type="match status" value="1"/>
</dbReference>
<organism evidence="12 13">
    <name type="scientific">Quillaja saponaria</name>
    <name type="common">Soap bark tree</name>
    <dbReference type="NCBI Taxonomy" id="32244"/>
    <lineage>
        <taxon>Eukaryota</taxon>
        <taxon>Viridiplantae</taxon>
        <taxon>Streptophyta</taxon>
        <taxon>Embryophyta</taxon>
        <taxon>Tracheophyta</taxon>
        <taxon>Spermatophyta</taxon>
        <taxon>Magnoliopsida</taxon>
        <taxon>eudicotyledons</taxon>
        <taxon>Gunneridae</taxon>
        <taxon>Pentapetalae</taxon>
        <taxon>rosids</taxon>
        <taxon>fabids</taxon>
        <taxon>Fabales</taxon>
        <taxon>Quillajaceae</taxon>
        <taxon>Quillaja</taxon>
    </lineage>
</organism>
<dbReference type="PANTHER" id="PTHR10201:SF268">
    <property type="entry name" value="PEPTIDASE METALLOPEPTIDASE DOMAIN-CONTAINING PROTEIN"/>
    <property type="match status" value="1"/>
</dbReference>